<protein>
    <submittedName>
        <fullName evidence="3">Amino acid ABC transporter substrate-binding protein, PAAT family</fullName>
    </submittedName>
</protein>
<dbReference type="EMBL" id="FTMS01000001">
    <property type="protein sequence ID" value="SIP87430.1"/>
    <property type="molecule type" value="Genomic_DNA"/>
</dbReference>
<evidence type="ECO:0000313" key="3">
    <source>
        <dbReference type="EMBL" id="SIP87430.1"/>
    </source>
</evidence>
<dbReference type="RefSeq" id="WP_083943604.1">
    <property type="nucleotide sequence ID" value="NZ_FTMS01000001.1"/>
</dbReference>
<dbReference type="Pfam" id="PF00497">
    <property type="entry name" value="SBP_bac_3"/>
    <property type="match status" value="1"/>
</dbReference>
<dbReference type="Proteomes" id="UP000186400">
    <property type="component" value="Unassembled WGS sequence"/>
</dbReference>
<dbReference type="OrthoDB" id="4171at2"/>
<dbReference type="PANTHER" id="PTHR38834">
    <property type="entry name" value="PERIPLASMIC SUBSTRATE BINDING PROTEIN FAMILY 3"/>
    <property type="match status" value="1"/>
</dbReference>
<gene>
    <name evidence="3" type="ORF">SAMN05920897_10156</name>
</gene>
<feature type="signal peptide" evidence="1">
    <location>
        <begin position="1"/>
        <end position="21"/>
    </location>
</feature>
<dbReference type="InterPro" id="IPR001638">
    <property type="entry name" value="Solute-binding_3/MltF_N"/>
</dbReference>
<dbReference type="STRING" id="159291.SAMN05920897_10156"/>
<dbReference type="Gene3D" id="3.40.190.10">
    <property type="entry name" value="Periplasmic binding protein-like II"/>
    <property type="match status" value="2"/>
</dbReference>
<organism evidence="3 4">
    <name type="scientific">Alkalispirochaeta americana</name>
    <dbReference type="NCBI Taxonomy" id="159291"/>
    <lineage>
        <taxon>Bacteria</taxon>
        <taxon>Pseudomonadati</taxon>
        <taxon>Spirochaetota</taxon>
        <taxon>Spirochaetia</taxon>
        <taxon>Spirochaetales</taxon>
        <taxon>Spirochaetaceae</taxon>
        <taxon>Alkalispirochaeta</taxon>
    </lineage>
</organism>
<feature type="chain" id="PRO_5013337521" evidence="1">
    <location>
        <begin position="22"/>
        <end position="240"/>
    </location>
</feature>
<evidence type="ECO:0000313" key="4">
    <source>
        <dbReference type="Proteomes" id="UP000186400"/>
    </source>
</evidence>
<keyword evidence="4" id="KW-1185">Reference proteome</keyword>
<proteinExistence type="predicted"/>
<evidence type="ECO:0000259" key="2">
    <source>
        <dbReference type="Pfam" id="PF00497"/>
    </source>
</evidence>
<dbReference type="SUPFAM" id="SSF53850">
    <property type="entry name" value="Periplasmic binding protein-like II"/>
    <property type="match status" value="1"/>
</dbReference>
<dbReference type="AlphaFoldDB" id="A0A1N6N5S6"/>
<feature type="domain" description="Solute-binding protein family 3/N-terminal" evidence="2">
    <location>
        <begin position="49"/>
        <end position="237"/>
    </location>
</feature>
<name>A0A1N6N5S6_9SPIO</name>
<evidence type="ECO:0000256" key="1">
    <source>
        <dbReference type="SAM" id="SignalP"/>
    </source>
</evidence>
<sequence length="240" mass="26675">MMKKAILLMIALIVITGVAHARRGVTVASGDWAPYQGDTLPGGGPAGVIVAEAFASQGWEVTFEYLPWARGLTLAQQARNDGTFLYGYSEERDETFLYSDPIITLDTVIFYRKDRPIDWTTPEDLKRYTLGAVLEYNYGFIRESDGFTLDRISDPVGNFRKLAGGRVDGVLEELLVGWDLAERAGVADRIAYHPKAIDSEPFHFIVSRSHPDAERIISTFNEGLSALRASGRLEEVLSRN</sequence>
<accession>A0A1N6N5S6</accession>
<reference evidence="3 4" key="1">
    <citation type="submission" date="2017-01" db="EMBL/GenBank/DDBJ databases">
        <authorList>
            <person name="Mah S.A."/>
            <person name="Swanson W.J."/>
            <person name="Moy G.W."/>
            <person name="Vacquier V.D."/>
        </authorList>
    </citation>
    <scope>NUCLEOTIDE SEQUENCE [LARGE SCALE GENOMIC DNA]</scope>
    <source>
        <strain evidence="3 4">ASpG1</strain>
    </source>
</reference>
<dbReference type="PANTHER" id="PTHR38834:SF3">
    <property type="entry name" value="SOLUTE-BINDING PROTEIN FAMILY 3_N-TERMINAL DOMAIN-CONTAINING PROTEIN"/>
    <property type="match status" value="1"/>
</dbReference>
<keyword evidence="1" id="KW-0732">Signal</keyword>